<dbReference type="RefSeq" id="WP_008914116.1">
    <property type="nucleotide sequence ID" value="NZ_CM001773.1"/>
</dbReference>
<sequence>MTKYALNALIVVCVTILCFVLLTKGELCSFSYSSGNTVVQAER</sequence>
<evidence type="ECO:0000256" key="6">
    <source>
        <dbReference type="ARBA" id="ARBA00022989"/>
    </source>
</evidence>
<evidence type="ECO:0000256" key="5">
    <source>
        <dbReference type="ARBA" id="ARBA00022692"/>
    </source>
</evidence>
<proteinExistence type="inferred from homology"/>
<dbReference type="AlphaFoldDB" id="K8WL28"/>
<keyword evidence="4" id="KW-1277">Toxin-antitoxin system</keyword>
<gene>
    <name evidence="9" type="ORF">OO7_01101</name>
</gene>
<accession>K8WL28</accession>
<dbReference type="Pfam" id="PF01848">
    <property type="entry name" value="HOK_GEF"/>
    <property type="match status" value="1"/>
</dbReference>
<evidence type="ECO:0000313" key="9">
    <source>
        <dbReference type="EMBL" id="EKT61259.1"/>
    </source>
</evidence>
<keyword evidence="7 8" id="KW-0472">Membrane</keyword>
<dbReference type="EMBL" id="AKKN01000002">
    <property type="protein sequence ID" value="EKT61259.1"/>
    <property type="molecule type" value="Genomic_DNA"/>
</dbReference>
<evidence type="ECO:0000313" key="10">
    <source>
        <dbReference type="Proteomes" id="UP000010290"/>
    </source>
</evidence>
<dbReference type="HOGENOM" id="CLU_177638_3_1_6"/>
<comment type="subcellular location">
    <subcellularLocation>
        <location evidence="1 8">Cell inner membrane</location>
        <topology evidence="1 8">Single-pass membrane protein</topology>
    </subcellularLocation>
</comment>
<organism evidence="9 10">
    <name type="scientific">Providencia sneebia DSM 19967</name>
    <dbReference type="NCBI Taxonomy" id="1141660"/>
    <lineage>
        <taxon>Bacteria</taxon>
        <taxon>Pseudomonadati</taxon>
        <taxon>Pseudomonadota</taxon>
        <taxon>Gammaproteobacteria</taxon>
        <taxon>Enterobacterales</taxon>
        <taxon>Morganellaceae</taxon>
        <taxon>Providencia</taxon>
    </lineage>
</organism>
<reference evidence="9 10" key="1">
    <citation type="journal article" date="2012" name="BMC Genomics">
        <title>Comparative genomics of bacteria in the genus Providencia isolated from wild Drosophila melanogaster.</title>
        <authorList>
            <person name="Galac M.R."/>
            <person name="Lazzaro B.P."/>
        </authorList>
    </citation>
    <scope>NUCLEOTIDE SEQUENCE [LARGE SCALE GENOMIC DNA]</scope>
    <source>
        <strain evidence="9 10">DSM 19967</strain>
    </source>
</reference>
<keyword evidence="5 8" id="KW-0812">Transmembrane</keyword>
<dbReference type="OrthoDB" id="6465981at2"/>
<feature type="transmembrane region" description="Helical" evidence="8">
    <location>
        <begin position="6"/>
        <end position="23"/>
    </location>
</feature>
<evidence type="ECO:0000256" key="4">
    <source>
        <dbReference type="ARBA" id="ARBA00022649"/>
    </source>
</evidence>
<keyword evidence="6 8" id="KW-1133">Transmembrane helix</keyword>
<evidence type="ECO:0000256" key="7">
    <source>
        <dbReference type="ARBA" id="ARBA00023136"/>
    </source>
</evidence>
<evidence type="ECO:0000256" key="3">
    <source>
        <dbReference type="ARBA" id="ARBA00022519"/>
    </source>
</evidence>
<dbReference type="Proteomes" id="UP000010290">
    <property type="component" value="Chromosome"/>
</dbReference>
<dbReference type="PRINTS" id="PR00281">
    <property type="entry name" value="HOKGEFTOXIC"/>
</dbReference>
<evidence type="ECO:0000256" key="1">
    <source>
        <dbReference type="ARBA" id="ARBA00004377"/>
    </source>
</evidence>
<protein>
    <submittedName>
        <fullName evidence="9">Post-segregation killing protein</fullName>
    </submittedName>
</protein>
<comment type="caution">
    <text evidence="9">The sequence shown here is derived from an EMBL/GenBank/DDBJ whole genome shotgun (WGS) entry which is preliminary data.</text>
</comment>
<keyword evidence="10" id="KW-1185">Reference proteome</keyword>
<name>K8WL28_9GAMM</name>
<keyword evidence="3" id="KW-0997">Cell inner membrane</keyword>
<evidence type="ECO:0000256" key="2">
    <source>
        <dbReference type="ARBA" id="ARBA00022475"/>
    </source>
</evidence>
<evidence type="ECO:0000256" key="8">
    <source>
        <dbReference type="RuleBase" id="RU221113"/>
    </source>
</evidence>
<keyword evidence="2" id="KW-1003">Cell membrane</keyword>
<comment type="similarity">
    <text evidence="8">Belongs to the hok/gef family.</text>
</comment>
<dbReference type="GO" id="GO:0005886">
    <property type="term" value="C:plasma membrane"/>
    <property type="evidence" value="ECO:0007669"/>
    <property type="project" value="UniProtKB-SubCell"/>
</dbReference>
<dbReference type="InterPro" id="IPR000021">
    <property type="entry name" value="Hok/gef_toxin"/>
</dbReference>